<evidence type="ECO:0000313" key="7">
    <source>
        <dbReference type="Proteomes" id="UP001239267"/>
    </source>
</evidence>
<dbReference type="AlphaFoldDB" id="A0AAJ1WE19"/>
<dbReference type="RefSeq" id="WP_307356675.1">
    <property type="nucleotide sequence ID" value="NZ_JAUSTB010000001.1"/>
</dbReference>
<dbReference type="Gene3D" id="3.30.1050.10">
    <property type="entry name" value="SCP2 sterol-binding domain"/>
    <property type="match status" value="1"/>
</dbReference>
<dbReference type="Proteomes" id="UP001239267">
    <property type="component" value="Unassembled WGS sequence"/>
</dbReference>
<dbReference type="InterPro" id="IPR025559">
    <property type="entry name" value="Eis_dom"/>
</dbReference>
<feature type="binding site" evidence="3">
    <location>
        <begin position="143"/>
        <end position="144"/>
    </location>
    <ligand>
        <name>acetyl-CoA</name>
        <dbReference type="ChEBI" id="CHEBI:57288"/>
    </ligand>
</feature>
<evidence type="ECO:0000259" key="5">
    <source>
        <dbReference type="Pfam" id="PF17668"/>
    </source>
</evidence>
<dbReference type="InterPro" id="IPR051554">
    <property type="entry name" value="Acetyltransferase_Eis"/>
</dbReference>
<dbReference type="Pfam" id="PF13530">
    <property type="entry name" value="SCP2_2"/>
    <property type="match status" value="1"/>
</dbReference>
<accession>A0AAJ1WE19</accession>
<dbReference type="GO" id="GO:0030649">
    <property type="term" value="P:aminoglycoside antibiotic catabolic process"/>
    <property type="evidence" value="ECO:0007669"/>
    <property type="project" value="TreeGrafter"/>
</dbReference>
<name>A0AAJ1WE19_9MICC</name>
<comment type="similarity">
    <text evidence="3">Belongs to the acetyltransferase Eis family.</text>
</comment>
<dbReference type="EMBL" id="JAUSTB010000001">
    <property type="protein sequence ID" value="MDQ0144522.1"/>
    <property type="molecule type" value="Genomic_DNA"/>
</dbReference>
<dbReference type="InterPro" id="IPR022902">
    <property type="entry name" value="NAcTrfase_Eis"/>
</dbReference>
<feature type="binding site" evidence="3">
    <location>
        <begin position="115"/>
        <end position="120"/>
    </location>
    <ligand>
        <name>acetyl-CoA</name>
        <dbReference type="ChEBI" id="CHEBI:57288"/>
    </ligand>
</feature>
<sequence>MGDLSGNYEIRRFPAVSKGNEGYAEAETWAKAVGFGFHDSTRTPEHRERSLATYEVDGRIFTGAYQTGPVAPSSLPAEVPVATFGTFRKTLNIGFGRMLETQMVTAVTVRTSHRRRGLLRRMMTEDLQAAKDDGVAMAALTASEGSIYGRFGYGVASLERTVKVDTTGRFTLRHTATGAVEVADPKTLLDVAPAVFERVHRHTPGSLGRQEWYRHLASGSLGRDGKEDPAIKVALHYGPDATIDGYVSYKFLGWDTTPYTVEVVDLVAATDHAYLELWQYLAAIDLVERVTWNEAPVDDPLAWALADPRCIDASDSRDMLWLRILDVPRALAARHYPADGRLVLNVDDPLGLTPGIFALTVEGGQAAVERLPEGTAADLELGVSALSSIFLGGVCPVTLKAAGAISELRPGAALRARQMFAVERATHCLTHF</sequence>
<dbReference type="SUPFAM" id="SSF55729">
    <property type="entry name" value="Acyl-CoA N-acyltransferases (Nat)"/>
    <property type="match status" value="1"/>
</dbReference>
<dbReference type="SUPFAM" id="SSF55718">
    <property type="entry name" value="SCP-like"/>
    <property type="match status" value="1"/>
</dbReference>
<dbReference type="PANTHER" id="PTHR37817">
    <property type="entry name" value="N-ACETYLTRANSFERASE EIS"/>
    <property type="match status" value="1"/>
</dbReference>
<feature type="domain" description="Eis-like acetyltransferase" evidence="5">
    <location>
        <begin position="205"/>
        <end position="324"/>
    </location>
</feature>
<feature type="binding site" evidence="3">
    <location>
        <begin position="107"/>
        <end position="109"/>
    </location>
    <ligand>
        <name>acetyl-CoA</name>
        <dbReference type="ChEBI" id="CHEBI:57288"/>
    </ligand>
</feature>
<evidence type="ECO:0000256" key="2">
    <source>
        <dbReference type="ARBA" id="ARBA00023315"/>
    </source>
</evidence>
<dbReference type="NCBIfam" id="NF002367">
    <property type="entry name" value="PRK01346.1-4"/>
    <property type="match status" value="1"/>
</dbReference>
<protein>
    <submittedName>
        <fullName evidence="6">Acetyltransferase</fullName>
    </submittedName>
</protein>
<feature type="active site" description="Proton acceptor; via carboxylate" evidence="3">
    <location>
        <position position="432"/>
    </location>
</feature>
<organism evidence="6 7">
    <name type="scientific">Pseudarthrobacter niigatensis</name>
    <dbReference type="NCBI Taxonomy" id="369935"/>
    <lineage>
        <taxon>Bacteria</taxon>
        <taxon>Bacillati</taxon>
        <taxon>Actinomycetota</taxon>
        <taxon>Actinomycetes</taxon>
        <taxon>Micrococcales</taxon>
        <taxon>Micrococcaceae</taxon>
        <taxon>Pseudarthrobacter</taxon>
    </lineage>
</organism>
<feature type="active site" description="Proton donor" evidence="3">
    <location>
        <position position="148"/>
    </location>
</feature>
<reference evidence="6 7" key="1">
    <citation type="submission" date="2023-07" db="EMBL/GenBank/DDBJ databases">
        <title>Sorghum-associated microbial communities from plants grown in Nebraska, USA.</title>
        <authorList>
            <person name="Schachtman D."/>
        </authorList>
    </citation>
    <scope>NUCLEOTIDE SEQUENCE [LARGE SCALE GENOMIC DNA]</scope>
    <source>
        <strain evidence="6 7">DS1001</strain>
    </source>
</reference>
<dbReference type="GO" id="GO:0034069">
    <property type="term" value="F:aminoglycoside N-acetyltransferase activity"/>
    <property type="evidence" value="ECO:0007669"/>
    <property type="project" value="TreeGrafter"/>
</dbReference>
<dbReference type="Pfam" id="PF17668">
    <property type="entry name" value="Acetyltransf_17"/>
    <property type="match status" value="1"/>
</dbReference>
<dbReference type="Pfam" id="PF13527">
    <property type="entry name" value="Acetyltransf_9"/>
    <property type="match status" value="1"/>
</dbReference>
<evidence type="ECO:0000313" key="6">
    <source>
        <dbReference type="EMBL" id="MDQ0144522.1"/>
    </source>
</evidence>
<keyword evidence="2 3" id="KW-0012">Acyltransferase</keyword>
<dbReference type="NCBIfam" id="NF002369">
    <property type="entry name" value="PRK01346.1-6"/>
    <property type="match status" value="1"/>
</dbReference>
<feature type="domain" description="Enhanced intracellular survival protein" evidence="4">
    <location>
        <begin position="327"/>
        <end position="428"/>
    </location>
</feature>
<dbReference type="HAMAP" id="MF_01812">
    <property type="entry name" value="Eis"/>
    <property type="match status" value="1"/>
</dbReference>
<dbReference type="PANTHER" id="PTHR37817:SF1">
    <property type="entry name" value="N-ACETYLTRANSFERASE EIS"/>
    <property type="match status" value="1"/>
</dbReference>
<evidence type="ECO:0000256" key="1">
    <source>
        <dbReference type="ARBA" id="ARBA00022679"/>
    </source>
</evidence>
<evidence type="ECO:0000259" key="4">
    <source>
        <dbReference type="Pfam" id="PF13530"/>
    </source>
</evidence>
<keyword evidence="7" id="KW-1185">Reference proteome</keyword>
<dbReference type="InterPro" id="IPR041380">
    <property type="entry name" value="Acetyltransf_17"/>
</dbReference>
<dbReference type="Gene3D" id="3.40.630.30">
    <property type="match status" value="2"/>
</dbReference>
<proteinExistence type="inferred from homology"/>
<dbReference type="InterPro" id="IPR016181">
    <property type="entry name" value="Acyl_CoA_acyltransferase"/>
</dbReference>
<comment type="caution">
    <text evidence="6">The sequence shown here is derived from an EMBL/GenBank/DDBJ whole genome shotgun (WGS) entry which is preliminary data.</text>
</comment>
<gene>
    <name evidence="6" type="ORF">J2T23_000396</name>
</gene>
<comment type="subunit">
    <text evidence="3">Homohexamer; trimer of dimers.</text>
</comment>
<keyword evidence="1 3" id="KW-0808">Transferase</keyword>
<dbReference type="InterPro" id="IPR036527">
    <property type="entry name" value="SCP2_sterol-bd_dom_sf"/>
</dbReference>
<evidence type="ECO:0000256" key="3">
    <source>
        <dbReference type="HAMAP-Rule" id="MF_01812"/>
    </source>
</evidence>